<dbReference type="EMBL" id="PKMF04000083">
    <property type="protein sequence ID" value="KAK7851770.1"/>
    <property type="molecule type" value="Genomic_DNA"/>
</dbReference>
<protein>
    <submittedName>
        <fullName evidence="1">Uncharacterized protein</fullName>
    </submittedName>
</protein>
<organism evidence="1 2">
    <name type="scientific">Quercus suber</name>
    <name type="common">Cork oak</name>
    <dbReference type="NCBI Taxonomy" id="58331"/>
    <lineage>
        <taxon>Eukaryota</taxon>
        <taxon>Viridiplantae</taxon>
        <taxon>Streptophyta</taxon>
        <taxon>Embryophyta</taxon>
        <taxon>Tracheophyta</taxon>
        <taxon>Spermatophyta</taxon>
        <taxon>Magnoliopsida</taxon>
        <taxon>eudicotyledons</taxon>
        <taxon>Gunneridae</taxon>
        <taxon>Pentapetalae</taxon>
        <taxon>rosids</taxon>
        <taxon>fabids</taxon>
        <taxon>Fagales</taxon>
        <taxon>Fagaceae</taxon>
        <taxon>Quercus</taxon>
    </lineage>
</organism>
<sequence>MKSKIVIVRYQWLGKTDRMENGLGLDFDDQRRQGEVKPLVRQGRTGRRLLNTQPENRQLKRIFRCYVIRVAI</sequence>
<proteinExistence type="predicted"/>
<gene>
    <name evidence="1" type="ORF">CFP56_040978</name>
</gene>
<name>A0AAW0LKV7_QUESU</name>
<comment type="caution">
    <text evidence="1">The sequence shown here is derived from an EMBL/GenBank/DDBJ whole genome shotgun (WGS) entry which is preliminary data.</text>
</comment>
<dbReference type="Proteomes" id="UP000237347">
    <property type="component" value="Unassembled WGS sequence"/>
</dbReference>
<evidence type="ECO:0000313" key="1">
    <source>
        <dbReference type="EMBL" id="KAK7851770.1"/>
    </source>
</evidence>
<accession>A0AAW0LKV7</accession>
<evidence type="ECO:0000313" key="2">
    <source>
        <dbReference type="Proteomes" id="UP000237347"/>
    </source>
</evidence>
<dbReference type="AlphaFoldDB" id="A0AAW0LKV7"/>
<keyword evidence="2" id="KW-1185">Reference proteome</keyword>
<reference evidence="1 2" key="1">
    <citation type="journal article" date="2018" name="Sci. Data">
        <title>The draft genome sequence of cork oak.</title>
        <authorList>
            <person name="Ramos A.M."/>
            <person name="Usie A."/>
            <person name="Barbosa P."/>
            <person name="Barros P.M."/>
            <person name="Capote T."/>
            <person name="Chaves I."/>
            <person name="Simoes F."/>
            <person name="Abreu I."/>
            <person name="Carrasquinho I."/>
            <person name="Faro C."/>
            <person name="Guimaraes J.B."/>
            <person name="Mendonca D."/>
            <person name="Nobrega F."/>
            <person name="Rodrigues L."/>
            <person name="Saibo N.J.M."/>
            <person name="Varela M.C."/>
            <person name="Egas C."/>
            <person name="Matos J."/>
            <person name="Miguel C.M."/>
            <person name="Oliveira M.M."/>
            <person name="Ricardo C.P."/>
            <person name="Goncalves S."/>
        </authorList>
    </citation>
    <scope>NUCLEOTIDE SEQUENCE [LARGE SCALE GENOMIC DNA]</scope>
    <source>
        <strain evidence="2">cv. HL8</strain>
    </source>
</reference>